<keyword evidence="2" id="KW-1185">Reference proteome</keyword>
<dbReference type="AlphaFoldDB" id="A0A225UQE6"/>
<comment type="caution">
    <text evidence="1">The sequence shown here is derived from an EMBL/GenBank/DDBJ whole genome shotgun (WGS) entry which is preliminary data.</text>
</comment>
<reference evidence="2" key="1">
    <citation type="submission" date="2017-03" db="EMBL/GenBank/DDBJ databases">
        <title>Phytopthora megakarya and P. palmivora, two closely related causual agents of cacao black pod achieved similar genome size and gene model numbers by different mechanisms.</title>
        <authorList>
            <person name="Ali S."/>
            <person name="Shao J."/>
            <person name="Larry D.J."/>
            <person name="Kronmiller B."/>
            <person name="Shen D."/>
            <person name="Strem M.D."/>
            <person name="Melnick R.L."/>
            <person name="Guiltinan M.J."/>
            <person name="Tyler B.M."/>
            <person name="Meinhardt L.W."/>
            <person name="Bailey B.A."/>
        </authorList>
    </citation>
    <scope>NUCLEOTIDE SEQUENCE [LARGE SCALE GENOMIC DNA]</scope>
    <source>
        <strain evidence="2">zdho120</strain>
    </source>
</reference>
<organism evidence="1 2">
    <name type="scientific">Phytophthora megakarya</name>
    <dbReference type="NCBI Taxonomy" id="4795"/>
    <lineage>
        <taxon>Eukaryota</taxon>
        <taxon>Sar</taxon>
        <taxon>Stramenopiles</taxon>
        <taxon>Oomycota</taxon>
        <taxon>Peronosporomycetes</taxon>
        <taxon>Peronosporales</taxon>
        <taxon>Peronosporaceae</taxon>
        <taxon>Phytophthora</taxon>
    </lineage>
</organism>
<gene>
    <name evidence="1" type="ORF">PHMEG_00034863</name>
</gene>
<accession>A0A225UQE6</accession>
<evidence type="ECO:0000313" key="2">
    <source>
        <dbReference type="Proteomes" id="UP000198211"/>
    </source>
</evidence>
<proteinExistence type="predicted"/>
<name>A0A225UQE6_9STRA</name>
<dbReference type="EMBL" id="NBNE01013280">
    <property type="protein sequence ID" value="OWY95198.1"/>
    <property type="molecule type" value="Genomic_DNA"/>
</dbReference>
<sequence length="121" mass="14199">MDTRRRAAILRFLQDEEDSSEDDRDLQSATEYTQVLASRYFDRPSSYRRRGDRWKKLLYDTEYLNSTEFLEHFRMPLAANASTTPHARTCFVSPAFPSNYPPPFEQRCRTAVRSDSSFSTP</sequence>
<protein>
    <submittedName>
        <fullName evidence="1">Uncharacterized protein</fullName>
    </submittedName>
</protein>
<dbReference type="Proteomes" id="UP000198211">
    <property type="component" value="Unassembled WGS sequence"/>
</dbReference>
<evidence type="ECO:0000313" key="1">
    <source>
        <dbReference type="EMBL" id="OWY95198.1"/>
    </source>
</evidence>
<dbReference type="OrthoDB" id="122223at2759"/>